<feature type="domain" description="CCHC-type" evidence="5">
    <location>
        <begin position="445"/>
        <end position="460"/>
    </location>
</feature>
<reference evidence="7" key="1">
    <citation type="submission" date="2016-11" db="UniProtKB">
        <authorList>
            <consortium name="WormBaseParasite"/>
        </authorList>
    </citation>
    <scope>IDENTIFICATION</scope>
</reference>
<dbReference type="Proteomes" id="UP000095281">
    <property type="component" value="Unplaced"/>
</dbReference>
<dbReference type="InterPro" id="IPR001878">
    <property type="entry name" value="Znf_CCHC"/>
</dbReference>
<feature type="compositionally biased region" description="Basic and acidic residues" evidence="3">
    <location>
        <begin position="493"/>
        <end position="525"/>
    </location>
</feature>
<dbReference type="GO" id="GO:0019899">
    <property type="term" value="F:enzyme binding"/>
    <property type="evidence" value="ECO:0007669"/>
    <property type="project" value="UniProtKB-ARBA"/>
</dbReference>
<name>A0A1I8AZJ1_MELHA</name>
<evidence type="ECO:0000256" key="1">
    <source>
        <dbReference type="PROSITE-ProRule" id="PRU00047"/>
    </source>
</evidence>
<protein>
    <submittedName>
        <fullName evidence="7">CCHC-type domain-containing protein</fullName>
    </submittedName>
</protein>
<keyword evidence="1" id="KW-0863">Zinc-finger</keyword>
<keyword evidence="4" id="KW-0812">Transmembrane</keyword>
<feature type="region of interest" description="Disordered" evidence="3">
    <location>
        <begin position="728"/>
        <end position="748"/>
    </location>
</feature>
<evidence type="ECO:0000256" key="2">
    <source>
        <dbReference type="SAM" id="Coils"/>
    </source>
</evidence>
<keyword evidence="1" id="KW-0479">Metal-binding</keyword>
<sequence>MDKQQNITGSDFSPKFFTPEEGRHWNNLLFRLRCFEEAVCKNIRKIENKITEGQNLPSNSSSSEIDEINALIDGKFEKLENQFKNLKQIVKEEIANLGVDNDLNKAKMKEIENQIENNEVKNEVIFLRSKNMEIEKEQILQIQRLNILEEGMEKVEENLNKNEQKFAQIINKNARAIIDKIESLEAKIEILENGSRTSGFSWNGHGSSATTDQNKNPPKPPDIENAEKAVLEENGEIMTGDPFLNGLLTPVGVYDGNPTVSFSRWAQHFMDALNLIITPLNEAQKLSRLKICLGGRARAELDARVPQATTLQEALNFLQEKFVNGHSRTLARQALSKVKQAPGERVFAFAQRLNDAVRAVMMGYEENTIQQRLLDEFLDRLLPDLQFEVKSSRPEDYTKAFETAEHFELLLGEKRQNYQNNQYVDLAEKVEALAIHRSRETRRLCYYCHKPGHVIADCRNRARNNYKARQYNNYYERSNSQNNYWENSNNYRGENRKNRRYNDKNRGNYREYSPNRDSRSPTRVKFSESRVASPVNFGPRISSPYFLAIFALIALICPTLASNESQKPITCSANLPSSLFKLHEKSIYSHYKLNEILTENAEHSNIPFFNQIWVLTAIFCIIALFVFKWFLMPTLIKYFKFLLNLSFCLIRLIKRLINKRREKRKIEMRHKIKQFEHGPDTEIKVAEIAAGYENKCDDLEHTDNKNKNIQPNRKARKKLVEKNCNIKSPDLRKGESSKEAGKSTKDGTHLAKIRMSTFKSTDTERATTNKNLYQQVNGQVSTVQKGKYWSDKVAGRRLFISSKID</sequence>
<evidence type="ECO:0000256" key="4">
    <source>
        <dbReference type="SAM" id="Phobius"/>
    </source>
</evidence>
<keyword evidence="2" id="KW-0175">Coiled coil</keyword>
<dbReference type="GO" id="GO:0008270">
    <property type="term" value="F:zinc ion binding"/>
    <property type="evidence" value="ECO:0007669"/>
    <property type="project" value="UniProtKB-KW"/>
</dbReference>
<dbReference type="GO" id="GO:0003676">
    <property type="term" value="F:nucleic acid binding"/>
    <property type="evidence" value="ECO:0007669"/>
    <property type="project" value="InterPro"/>
</dbReference>
<dbReference type="SUPFAM" id="SSF57756">
    <property type="entry name" value="Retrovirus zinc finger-like domains"/>
    <property type="match status" value="1"/>
</dbReference>
<feature type="region of interest" description="Disordered" evidence="3">
    <location>
        <begin position="482"/>
        <end position="525"/>
    </location>
</feature>
<keyword evidence="4" id="KW-1133">Transmembrane helix</keyword>
<proteinExistence type="predicted"/>
<dbReference type="PROSITE" id="PS50158">
    <property type="entry name" value="ZF_CCHC"/>
    <property type="match status" value="1"/>
</dbReference>
<evidence type="ECO:0000256" key="3">
    <source>
        <dbReference type="SAM" id="MobiDB-lite"/>
    </source>
</evidence>
<evidence type="ECO:0000313" key="6">
    <source>
        <dbReference type="Proteomes" id="UP000095281"/>
    </source>
</evidence>
<dbReference type="SMART" id="SM00343">
    <property type="entry name" value="ZnF_C2HC"/>
    <property type="match status" value="1"/>
</dbReference>
<dbReference type="Gene3D" id="4.10.60.10">
    <property type="entry name" value="Zinc finger, CCHC-type"/>
    <property type="match status" value="1"/>
</dbReference>
<feature type="transmembrane region" description="Helical" evidence="4">
    <location>
        <begin position="612"/>
        <end position="632"/>
    </location>
</feature>
<keyword evidence="6" id="KW-1185">Reference proteome</keyword>
<dbReference type="WBParaSite" id="MhA1_Contig1163.frz3.gene10">
    <property type="protein sequence ID" value="MhA1_Contig1163.frz3.gene10"/>
    <property type="gene ID" value="MhA1_Contig1163.frz3.gene10"/>
</dbReference>
<accession>A0A1I8AZJ1</accession>
<feature type="region of interest" description="Disordered" evidence="3">
    <location>
        <begin position="199"/>
        <end position="223"/>
    </location>
</feature>
<feature type="compositionally biased region" description="Basic and acidic residues" evidence="3">
    <location>
        <begin position="729"/>
        <end position="748"/>
    </location>
</feature>
<keyword evidence="1" id="KW-0862">Zinc</keyword>
<dbReference type="InterPro" id="IPR036875">
    <property type="entry name" value="Znf_CCHC_sf"/>
</dbReference>
<keyword evidence="4" id="KW-0472">Membrane</keyword>
<evidence type="ECO:0000313" key="7">
    <source>
        <dbReference type="WBParaSite" id="MhA1_Contig1163.frz3.gene10"/>
    </source>
</evidence>
<feature type="coiled-coil region" evidence="2">
    <location>
        <begin position="76"/>
        <end position="194"/>
    </location>
</feature>
<dbReference type="AlphaFoldDB" id="A0A1I8AZJ1"/>
<organism evidence="6 7">
    <name type="scientific">Meloidogyne hapla</name>
    <name type="common">Root-knot nematode worm</name>
    <dbReference type="NCBI Taxonomy" id="6305"/>
    <lineage>
        <taxon>Eukaryota</taxon>
        <taxon>Metazoa</taxon>
        <taxon>Ecdysozoa</taxon>
        <taxon>Nematoda</taxon>
        <taxon>Chromadorea</taxon>
        <taxon>Rhabditida</taxon>
        <taxon>Tylenchina</taxon>
        <taxon>Tylenchomorpha</taxon>
        <taxon>Tylenchoidea</taxon>
        <taxon>Meloidogynidae</taxon>
        <taxon>Meloidogyninae</taxon>
        <taxon>Meloidogyne</taxon>
    </lineage>
</organism>
<feature type="compositionally biased region" description="Polar residues" evidence="3">
    <location>
        <begin position="199"/>
        <end position="216"/>
    </location>
</feature>
<evidence type="ECO:0000259" key="5">
    <source>
        <dbReference type="PROSITE" id="PS50158"/>
    </source>
</evidence>